<feature type="transmembrane region" description="Helical" evidence="1">
    <location>
        <begin position="163"/>
        <end position="183"/>
    </location>
</feature>
<dbReference type="RefSeq" id="WP_354198423.1">
    <property type="nucleotide sequence ID" value="NZ_JBEPLW010000022.1"/>
</dbReference>
<keyword evidence="1" id="KW-0812">Transmembrane</keyword>
<reference evidence="2 3" key="1">
    <citation type="submission" date="2024-06" db="EMBL/GenBank/DDBJ databases">
        <title>Genomic Encyclopedia of Type Strains, Phase IV (KMG-IV): sequencing the most valuable type-strain genomes for metagenomic binning, comparative biology and taxonomic classification.</title>
        <authorList>
            <person name="Goeker M."/>
        </authorList>
    </citation>
    <scope>NUCLEOTIDE SEQUENCE [LARGE SCALE GENOMIC DNA]</scope>
    <source>
        <strain evidence="2 3">DSM 26128</strain>
    </source>
</reference>
<feature type="transmembrane region" description="Helical" evidence="1">
    <location>
        <begin position="138"/>
        <end position="157"/>
    </location>
</feature>
<evidence type="ECO:0000256" key="1">
    <source>
        <dbReference type="SAM" id="Phobius"/>
    </source>
</evidence>
<dbReference type="EMBL" id="JBEPLW010000022">
    <property type="protein sequence ID" value="MET3576407.1"/>
    <property type="molecule type" value="Genomic_DNA"/>
</dbReference>
<accession>A0ABV2GDW5</accession>
<protein>
    <submittedName>
        <fullName evidence="2">Uncharacterized protein</fullName>
    </submittedName>
</protein>
<gene>
    <name evidence="2" type="ORF">ABID49_002325</name>
</gene>
<dbReference type="InterPro" id="IPR047928">
    <property type="entry name" value="Perm_prefix_1"/>
</dbReference>
<feature type="transmembrane region" description="Helical" evidence="1">
    <location>
        <begin position="236"/>
        <end position="253"/>
    </location>
</feature>
<evidence type="ECO:0000313" key="2">
    <source>
        <dbReference type="EMBL" id="MET3576407.1"/>
    </source>
</evidence>
<sequence length="288" mass="31822">MRPVFIRFARTIARRTDGTREERQDLTEELAGHLEETFRQLQEEGHPEVVAESIAMKRFGDGRQIGRQIQEALYPYRRGMILTLAAGSLLFGFAGFYAVLLTSWHALTAWLVLSSFVGSVLLAFALDPPAALNRRLALNSLFIFQIGVLLAGTLLTADMAGSAGGALGVAGWLLILLSLALIYRTTAYDYRTSRSKNEKHEIAINAANVTTGIFSLAVSLFFFWAALAFSDGTDRVWMFAFIPAAFWGFTYLAQAMLLNRGRIKIAYGITGIQVAVIITGLLLFFRIP</sequence>
<name>A0ABV2GDW5_9BACL</name>
<proteinExistence type="predicted"/>
<keyword evidence="3" id="KW-1185">Reference proteome</keyword>
<dbReference type="Proteomes" id="UP001549099">
    <property type="component" value="Unassembled WGS sequence"/>
</dbReference>
<comment type="caution">
    <text evidence="2">The sequence shown here is derived from an EMBL/GenBank/DDBJ whole genome shotgun (WGS) entry which is preliminary data.</text>
</comment>
<organism evidence="2 3">
    <name type="scientific">Bhargavaea ullalensis</name>
    <dbReference type="NCBI Taxonomy" id="1265685"/>
    <lineage>
        <taxon>Bacteria</taxon>
        <taxon>Bacillati</taxon>
        <taxon>Bacillota</taxon>
        <taxon>Bacilli</taxon>
        <taxon>Bacillales</taxon>
        <taxon>Caryophanaceae</taxon>
        <taxon>Bhargavaea</taxon>
    </lineage>
</organism>
<feature type="transmembrane region" description="Helical" evidence="1">
    <location>
        <begin position="80"/>
        <end position="101"/>
    </location>
</feature>
<keyword evidence="1" id="KW-1133">Transmembrane helix</keyword>
<feature type="transmembrane region" description="Helical" evidence="1">
    <location>
        <begin position="265"/>
        <end position="285"/>
    </location>
</feature>
<keyword evidence="1" id="KW-0472">Membrane</keyword>
<dbReference type="NCBIfam" id="NF038403">
    <property type="entry name" value="perm_prefix_1"/>
    <property type="match status" value="1"/>
</dbReference>
<evidence type="ECO:0000313" key="3">
    <source>
        <dbReference type="Proteomes" id="UP001549099"/>
    </source>
</evidence>
<feature type="transmembrane region" description="Helical" evidence="1">
    <location>
        <begin position="107"/>
        <end position="126"/>
    </location>
</feature>
<feature type="transmembrane region" description="Helical" evidence="1">
    <location>
        <begin position="204"/>
        <end position="230"/>
    </location>
</feature>